<organism evidence="1">
    <name type="scientific">Tanacetum cinerariifolium</name>
    <name type="common">Dalmatian daisy</name>
    <name type="synonym">Chrysanthemum cinerariifolium</name>
    <dbReference type="NCBI Taxonomy" id="118510"/>
    <lineage>
        <taxon>Eukaryota</taxon>
        <taxon>Viridiplantae</taxon>
        <taxon>Streptophyta</taxon>
        <taxon>Embryophyta</taxon>
        <taxon>Tracheophyta</taxon>
        <taxon>Spermatophyta</taxon>
        <taxon>Magnoliopsida</taxon>
        <taxon>eudicotyledons</taxon>
        <taxon>Gunneridae</taxon>
        <taxon>Pentapetalae</taxon>
        <taxon>asterids</taxon>
        <taxon>campanulids</taxon>
        <taxon>Asterales</taxon>
        <taxon>Asteraceae</taxon>
        <taxon>Asteroideae</taxon>
        <taxon>Anthemideae</taxon>
        <taxon>Anthemidinae</taxon>
        <taxon>Tanacetum</taxon>
    </lineage>
</organism>
<gene>
    <name evidence="1" type="ORF">Tci_885789</name>
</gene>
<dbReference type="AlphaFoldDB" id="A0A699TVD8"/>
<protein>
    <submittedName>
        <fullName evidence="1">Uncharacterized protein</fullName>
    </submittedName>
</protein>
<accession>A0A699TVD8</accession>
<feature type="non-terminal residue" evidence="1">
    <location>
        <position position="1"/>
    </location>
</feature>
<name>A0A699TVD8_TANCI</name>
<comment type="caution">
    <text evidence="1">The sequence shown here is derived from an EMBL/GenBank/DDBJ whole genome shotgun (WGS) entry which is preliminary data.</text>
</comment>
<proteinExistence type="predicted"/>
<evidence type="ECO:0000313" key="1">
    <source>
        <dbReference type="EMBL" id="GFD13820.1"/>
    </source>
</evidence>
<dbReference type="EMBL" id="BKCJ011275033">
    <property type="protein sequence ID" value="GFD13820.1"/>
    <property type="molecule type" value="Genomic_DNA"/>
</dbReference>
<sequence length="62" mass="6504">VTQLGSTALTEVGVGDEVEAEDWFFLSKSNALIKSLSSATSDETTGVEELVPALAKTAFARD</sequence>
<reference evidence="1" key="1">
    <citation type="journal article" date="2019" name="Sci. Rep.">
        <title>Draft genome of Tanacetum cinerariifolium, the natural source of mosquito coil.</title>
        <authorList>
            <person name="Yamashiro T."/>
            <person name="Shiraishi A."/>
            <person name="Satake H."/>
            <person name="Nakayama K."/>
        </authorList>
    </citation>
    <scope>NUCLEOTIDE SEQUENCE</scope>
</reference>